<sequence>MERTNDNEKNYALDGNKTIGDEYEVFDFQKFVEIGDANGMYDLGY</sequence>
<name>A0ACA9SXP7_9GLOM</name>
<reference evidence="1" key="1">
    <citation type="submission" date="2021-06" db="EMBL/GenBank/DDBJ databases">
        <authorList>
            <person name="Kallberg Y."/>
            <person name="Tangrot J."/>
            <person name="Rosling A."/>
        </authorList>
    </citation>
    <scope>NUCLEOTIDE SEQUENCE</scope>
    <source>
        <strain evidence="1">MA461A</strain>
    </source>
</reference>
<comment type="caution">
    <text evidence="1">The sequence shown here is derived from an EMBL/GenBank/DDBJ whole genome shotgun (WGS) entry which is preliminary data.</text>
</comment>
<evidence type="ECO:0000313" key="2">
    <source>
        <dbReference type="Proteomes" id="UP000789920"/>
    </source>
</evidence>
<dbReference type="EMBL" id="CAJVQC010167248">
    <property type="protein sequence ID" value="CAG8849758.1"/>
    <property type="molecule type" value="Genomic_DNA"/>
</dbReference>
<evidence type="ECO:0000313" key="1">
    <source>
        <dbReference type="EMBL" id="CAG8849758.1"/>
    </source>
</evidence>
<gene>
    <name evidence="1" type="ORF">RPERSI_LOCUS35757</name>
</gene>
<accession>A0ACA9SXP7</accession>
<feature type="non-terminal residue" evidence="1">
    <location>
        <position position="45"/>
    </location>
</feature>
<organism evidence="1 2">
    <name type="scientific">Racocetra persica</name>
    <dbReference type="NCBI Taxonomy" id="160502"/>
    <lineage>
        <taxon>Eukaryota</taxon>
        <taxon>Fungi</taxon>
        <taxon>Fungi incertae sedis</taxon>
        <taxon>Mucoromycota</taxon>
        <taxon>Glomeromycotina</taxon>
        <taxon>Glomeromycetes</taxon>
        <taxon>Diversisporales</taxon>
        <taxon>Gigasporaceae</taxon>
        <taxon>Racocetra</taxon>
    </lineage>
</organism>
<proteinExistence type="predicted"/>
<protein>
    <submittedName>
        <fullName evidence="1">5259_t:CDS:1</fullName>
    </submittedName>
</protein>
<dbReference type="Proteomes" id="UP000789920">
    <property type="component" value="Unassembled WGS sequence"/>
</dbReference>
<keyword evidence="2" id="KW-1185">Reference proteome</keyword>